<evidence type="ECO:0000256" key="4">
    <source>
        <dbReference type="ARBA" id="ARBA00022827"/>
    </source>
</evidence>
<feature type="domain" description="Acyl-CoA dehydrogenase/oxidase C-terminal" evidence="6">
    <location>
        <begin position="243"/>
        <end position="376"/>
    </location>
</feature>
<evidence type="ECO:0000313" key="9">
    <source>
        <dbReference type="EMBL" id="QJQ01481.1"/>
    </source>
</evidence>
<feature type="domain" description="Acyl-CoA oxidase/dehydrogenase middle" evidence="7">
    <location>
        <begin position="122"/>
        <end position="215"/>
    </location>
</feature>
<comment type="cofactor">
    <cofactor evidence="1">
        <name>FAD</name>
        <dbReference type="ChEBI" id="CHEBI:57692"/>
    </cofactor>
</comment>
<proteinExistence type="inferred from homology"/>
<dbReference type="Gene3D" id="2.40.110.10">
    <property type="entry name" value="Butyryl-CoA Dehydrogenase, subunit A, domain 2"/>
    <property type="match status" value="1"/>
</dbReference>
<name>A0A6M3ZSW9_9BURK</name>
<evidence type="ECO:0000256" key="1">
    <source>
        <dbReference type="ARBA" id="ARBA00001974"/>
    </source>
</evidence>
<dbReference type="InterPro" id="IPR009100">
    <property type="entry name" value="AcylCoA_DH/oxidase_NM_dom_sf"/>
</dbReference>
<evidence type="ECO:0000259" key="6">
    <source>
        <dbReference type="Pfam" id="PF00441"/>
    </source>
</evidence>
<dbReference type="InterPro" id="IPR009075">
    <property type="entry name" value="AcylCo_DH/oxidase_C"/>
</dbReference>
<dbReference type="Pfam" id="PF00441">
    <property type="entry name" value="Acyl-CoA_dh_1"/>
    <property type="match status" value="1"/>
</dbReference>
<organism evidence="9 10">
    <name type="scientific">Herbaspirillum rubrisubalbicans Os34</name>
    <dbReference type="NCBI Taxonomy" id="1235827"/>
    <lineage>
        <taxon>Bacteria</taxon>
        <taxon>Pseudomonadati</taxon>
        <taxon>Pseudomonadota</taxon>
        <taxon>Betaproteobacteria</taxon>
        <taxon>Burkholderiales</taxon>
        <taxon>Oxalobacteraceae</taxon>
        <taxon>Herbaspirillum</taxon>
    </lineage>
</organism>
<evidence type="ECO:0000259" key="8">
    <source>
        <dbReference type="Pfam" id="PF02771"/>
    </source>
</evidence>
<dbReference type="Proteomes" id="UP000501648">
    <property type="component" value="Chromosome"/>
</dbReference>
<dbReference type="SUPFAM" id="SSF47203">
    <property type="entry name" value="Acyl-CoA dehydrogenase C-terminal domain-like"/>
    <property type="match status" value="1"/>
</dbReference>
<dbReference type="InterPro" id="IPR036250">
    <property type="entry name" value="AcylCo_DH-like_C"/>
</dbReference>
<dbReference type="InterPro" id="IPR046373">
    <property type="entry name" value="Acyl-CoA_Oxase/DH_mid-dom_sf"/>
</dbReference>
<evidence type="ECO:0000313" key="10">
    <source>
        <dbReference type="Proteomes" id="UP000501648"/>
    </source>
</evidence>
<dbReference type="RefSeq" id="WP_017450454.1">
    <property type="nucleotide sequence ID" value="NZ_CP008956.1"/>
</dbReference>
<dbReference type="Pfam" id="PF02770">
    <property type="entry name" value="Acyl-CoA_dh_M"/>
    <property type="match status" value="1"/>
</dbReference>
<feature type="domain" description="Acyl-CoA dehydrogenase/oxidase N-terminal" evidence="8">
    <location>
        <begin position="6"/>
        <end position="117"/>
    </location>
</feature>
<keyword evidence="5" id="KW-0560">Oxidoreductase</keyword>
<dbReference type="Gene3D" id="1.20.140.10">
    <property type="entry name" value="Butyryl-CoA Dehydrogenase, subunit A, domain 3"/>
    <property type="match status" value="1"/>
</dbReference>
<reference evidence="9 10" key="1">
    <citation type="journal article" date="2012" name="J. Bacteriol.">
        <title>Genome sequence of the pathogenic Herbaspirillum seropedicae strain Os34, isolated from rice roots.</title>
        <authorList>
            <person name="Ye W."/>
            <person name="Ye S."/>
            <person name="Liu J."/>
            <person name="Chang S."/>
            <person name="Chen M."/>
            <person name="Zhu B."/>
            <person name="Guo L."/>
            <person name="An Q."/>
        </authorList>
    </citation>
    <scope>NUCLEOTIDE SEQUENCE [LARGE SCALE GENOMIC DNA]</scope>
    <source>
        <strain evidence="9 10">Os34</strain>
    </source>
</reference>
<dbReference type="CDD" id="cd00567">
    <property type="entry name" value="ACAD"/>
    <property type="match status" value="1"/>
</dbReference>
<evidence type="ECO:0000256" key="5">
    <source>
        <dbReference type="ARBA" id="ARBA00023002"/>
    </source>
</evidence>
<gene>
    <name evidence="9" type="ORF">C798_14915</name>
</gene>
<evidence type="ECO:0000259" key="7">
    <source>
        <dbReference type="Pfam" id="PF02770"/>
    </source>
</evidence>
<dbReference type="EMBL" id="CP008956">
    <property type="protein sequence ID" value="QJQ01481.1"/>
    <property type="molecule type" value="Genomic_DNA"/>
</dbReference>
<evidence type="ECO:0000256" key="2">
    <source>
        <dbReference type="ARBA" id="ARBA00009347"/>
    </source>
</evidence>
<dbReference type="AlphaFoldDB" id="A0A6M3ZSW9"/>
<dbReference type="SUPFAM" id="SSF56645">
    <property type="entry name" value="Acyl-CoA dehydrogenase NM domain-like"/>
    <property type="match status" value="1"/>
</dbReference>
<keyword evidence="3" id="KW-0285">Flavoprotein</keyword>
<dbReference type="PANTHER" id="PTHR43884">
    <property type="entry name" value="ACYL-COA DEHYDROGENASE"/>
    <property type="match status" value="1"/>
</dbReference>
<dbReference type="Pfam" id="PF02771">
    <property type="entry name" value="Acyl-CoA_dh_N"/>
    <property type="match status" value="1"/>
</dbReference>
<comment type="similarity">
    <text evidence="2">Belongs to the acyl-CoA dehydrogenase family.</text>
</comment>
<dbReference type="GO" id="GO:0003995">
    <property type="term" value="F:acyl-CoA dehydrogenase activity"/>
    <property type="evidence" value="ECO:0007669"/>
    <property type="project" value="TreeGrafter"/>
</dbReference>
<dbReference type="PANTHER" id="PTHR43884:SF20">
    <property type="entry name" value="ACYL-COA DEHYDROGENASE FADE28"/>
    <property type="match status" value="1"/>
</dbReference>
<evidence type="ECO:0000256" key="3">
    <source>
        <dbReference type="ARBA" id="ARBA00022630"/>
    </source>
</evidence>
<sequence>MDFDLSDEQRMLKDSVERMVRDQYGFEQRSRHLGEPGGFSRAIWAQWADMGLLGLPFDEADGGFGGGPVETMIVMEALGRALAVEPYLATVVLGGGLLRLGGSAGQRATWVPKIADGSTLFAFAHAERQARYRLADVGTSAIAVEGGYVLNGAKCLVLHGDSADQLVVSARVAGARGAPEGIALFLVDAEAPGVTRKGYLTQDHLRAADIVLKDVRVGEHDVIGEPGMALPLIERVVDAAIAALCAESVGAMAVAHEQTVEYLKTRQQFGVVIGSFQVLQHRAVDMLVMLEQARSMAMFATMMASDPDPDERRRSIAAAKIQIGRAGRFIGQQAVQLHGGIGVTEECQAGHYFRRLGIIDLMFGDAEHHLAALAQAGGLICTDA</sequence>
<dbReference type="GO" id="GO:0050660">
    <property type="term" value="F:flavin adenine dinucleotide binding"/>
    <property type="evidence" value="ECO:0007669"/>
    <property type="project" value="InterPro"/>
</dbReference>
<protein>
    <submittedName>
        <fullName evidence="9">Acyl-CoA dehydrogenase</fullName>
    </submittedName>
</protein>
<dbReference type="InterPro" id="IPR006091">
    <property type="entry name" value="Acyl-CoA_Oxase/DH_mid-dom"/>
</dbReference>
<keyword evidence="4" id="KW-0274">FAD</keyword>
<accession>A0A6M3ZSW9</accession>
<dbReference type="InterPro" id="IPR013786">
    <property type="entry name" value="AcylCoA_DH/ox_N"/>
</dbReference>
<dbReference type="Gene3D" id="1.10.540.10">
    <property type="entry name" value="Acyl-CoA dehydrogenase/oxidase, N-terminal domain"/>
    <property type="match status" value="1"/>
</dbReference>
<dbReference type="InterPro" id="IPR037069">
    <property type="entry name" value="AcylCoA_DH/ox_N_sf"/>
</dbReference>